<accession>A0A8J2VRN1</accession>
<protein>
    <recommendedName>
        <fullName evidence="4">Succinate dehydrogenase</fullName>
    </recommendedName>
</protein>
<feature type="transmembrane region" description="Helical" evidence="1">
    <location>
        <begin position="30"/>
        <end position="51"/>
    </location>
</feature>
<sequence length="127" mass="14504">MSRRATLPRNGTHQADTLLYGRMSRLTNRFSGIVIIGFVLIHVVVQALLHVEGWRETYSQHTWLYSIQNVPLVHAVLYFSIAFHTLYSLKLIAGDLGYTTHYRTSFYVITGISALFALREISRYAGL</sequence>
<keyword evidence="3" id="KW-1185">Reference proteome</keyword>
<reference evidence="2" key="1">
    <citation type="journal article" date="2014" name="Int. J. Syst. Evol. Microbiol.">
        <title>Complete genome sequence of Corynebacterium casei LMG S-19264T (=DSM 44701T), isolated from a smear-ripened cheese.</title>
        <authorList>
            <consortium name="US DOE Joint Genome Institute (JGI-PGF)"/>
            <person name="Walter F."/>
            <person name="Albersmeier A."/>
            <person name="Kalinowski J."/>
            <person name="Ruckert C."/>
        </authorList>
    </citation>
    <scope>NUCLEOTIDE SEQUENCE</scope>
    <source>
        <strain evidence="2">CCM 7684</strain>
    </source>
</reference>
<dbReference type="Proteomes" id="UP000602745">
    <property type="component" value="Unassembled WGS sequence"/>
</dbReference>
<feature type="transmembrane region" description="Helical" evidence="1">
    <location>
        <begin position="71"/>
        <end position="92"/>
    </location>
</feature>
<comment type="caution">
    <text evidence="2">The sequence shown here is derived from an EMBL/GenBank/DDBJ whole genome shotgun (WGS) entry which is preliminary data.</text>
</comment>
<gene>
    <name evidence="2" type="ORF">GCM10007276_14190</name>
</gene>
<dbReference type="GO" id="GO:0016020">
    <property type="term" value="C:membrane"/>
    <property type="evidence" value="ECO:0007669"/>
    <property type="project" value="InterPro"/>
</dbReference>
<dbReference type="RefSeq" id="WP_188408961.1">
    <property type="nucleotide sequence ID" value="NZ_BMCP01000001.1"/>
</dbReference>
<evidence type="ECO:0000313" key="3">
    <source>
        <dbReference type="Proteomes" id="UP000602745"/>
    </source>
</evidence>
<proteinExistence type="predicted"/>
<dbReference type="EMBL" id="BMCP01000001">
    <property type="protein sequence ID" value="GGE37928.1"/>
    <property type="molecule type" value="Genomic_DNA"/>
</dbReference>
<reference evidence="2" key="2">
    <citation type="submission" date="2020-09" db="EMBL/GenBank/DDBJ databases">
        <authorList>
            <person name="Sun Q."/>
            <person name="Sedlacek I."/>
        </authorList>
    </citation>
    <scope>NUCLEOTIDE SEQUENCE</scope>
    <source>
        <strain evidence="2">CCM 7684</strain>
    </source>
</reference>
<dbReference type="SUPFAM" id="SSF81343">
    <property type="entry name" value="Fumarate reductase respiratory complex transmembrane subunits"/>
    <property type="match status" value="1"/>
</dbReference>
<dbReference type="InterPro" id="IPR034804">
    <property type="entry name" value="SQR/QFR_C/D"/>
</dbReference>
<evidence type="ECO:0000313" key="2">
    <source>
        <dbReference type="EMBL" id="GGE37928.1"/>
    </source>
</evidence>
<dbReference type="Gene3D" id="1.20.1300.10">
    <property type="entry name" value="Fumarate reductase/succinate dehydrogenase, transmembrane subunit"/>
    <property type="match status" value="1"/>
</dbReference>
<keyword evidence="1" id="KW-1133">Transmembrane helix</keyword>
<evidence type="ECO:0000256" key="1">
    <source>
        <dbReference type="SAM" id="Phobius"/>
    </source>
</evidence>
<organism evidence="2 3">
    <name type="scientific">Agaricicola taiwanensis</name>
    <dbReference type="NCBI Taxonomy" id="591372"/>
    <lineage>
        <taxon>Bacteria</taxon>
        <taxon>Pseudomonadati</taxon>
        <taxon>Pseudomonadota</taxon>
        <taxon>Alphaproteobacteria</taxon>
        <taxon>Rhodobacterales</taxon>
        <taxon>Paracoccaceae</taxon>
        <taxon>Agaricicola</taxon>
    </lineage>
</organism>
<dbReference type="AlphaFoldDB" id="A0A8J2VRN1"/>
<keyword evidence="1" id="KW-0472">Membrane</keyword>
<keyword evidence="1" id="KW-0812">Transmembrane</keyword>
<name>A0A8J2VRN1_9RHOB</name>
<evidence type="ECO:0008006" key="4">
    <source>
        <dbReference type="Google" id="ProtNLM"/>
    </source>
</evidence>